<reference evidence="11 12" key="1">
    <citation type="submission" date="2019-04" db="EMBL/GenBank/DDBJ databases">
        <title>In vitro growth and metabolic characteristics of meat-borne Lactobacillus algidus strains.</title>
        <authorList>
            <person name="Sade E."/>
            <person name="Per J."/>
            <person name="Tytti H."/>
            <person name="Johanna B.K."/>
        </authorList>
    </citation>
    <scope>NUCLEOTIDE SEQUENCE [LARGE SCALE GENOMIC DNA]</scope>
    <source>
        <strain evidence="11 12">LTS37-1</strain>
    </source>
</reference>
<dbReference type="InterPro" id="IPR036097">
    <property type="entry name" value="HisK_dim/P_sf"/>
</dbReference>
<dbReference type="InterPro" id="IPR050351">
    <property type="entry name" value="BphY/WalK/GraS-like"/>
</dbReference>
<protein>
    <recommendedName>
        <fullName evidence="3">histidine kinase</fullName>
        <ecNumber evidence="3">2.7.13.3</ecNumber>
    </recommendedName>
</protein>
<keyword evidence="5" id="KW-0808">Transferase</keyword>
<evidence type="ECO:0000256" key="6">
    <source>
        <dbReference type="ARBA" id="ARBA00022777"/>
    </source>
</evidence>
<name>A0A5C6ME19_9LACO</name>
<feature type="transmembrane region" description="Helical" evidence="9">
    <location>
        <begin position="7"/>
        <end position="26"/>
    </location>
</feature>
<evidence type="ECO:0000313" key="11">
    <source>
        <dbReference type="EMBL" id="TWW11131.1"/>
    </source>
</evidence>
<evidence type="ECO:0000256" key="1">
    <source>
        <dbReference type="ARBA" id="ARBA00000085"/>
    </source>
</evidence>
<dbReference type="EC" id="2.7.13.3" evidence="3"/>
<dbReference type="Gene3D" id="3.30.450.20">
    <property type="entry name" value="PAS domain"/>
    <property type="match status" value="1"/>
</dbReference>
<evidence type="ECO:0000259" key="10">
    <source>
        <dbReference type="PROSITE" id="PS50109"/>
    </source>
</evidence>
<dbReference type="SUPFAM" id="SSF47384">
    <property type="entry name" value="Homodimeric domain of signal transducing histidine kinase"/>
    <property type="match status" value="1"/>
</dbReference>
<dbReference type="PANTHER" id="PTHR45453">
    <property type="entry name" value="PHOSPHATE REGULON SENSOR PROTEIN PHOR"/>
    <property type="match status" value="1"/>
</dbReference>
<comment type="subcellular location">
    <subcellularLocation>
        <location evidence="2">Membrane</location>
    </subcellularLocation>
</comment>
<dbReference type="PRINTS" id="PR00344">
    <property type="entry name" value="BCTRLSENSOR"/>
</dbReference>
<dbReference type="InterPro" id="IPR003594">
    <property type="entry name" value="HATPase_dom"/>
</dbReference>
<keyword evidence="6 11" id="KW-0418">Kinase</keyword>
<gene>
    <name evidence="11" type="primary">hpk3</name>
    <name evidence="11" type="ORF">LABALGLTS371_09140</name>
</gene>
<dbReference type="FunFam" id="1.10.287.130:FF:000001">
    <property type="entry name" value="Two-component sensor histidine kinase"/>
    <property type="match status" value="1"/>
</dbReference>
<dbReference type="InterPro" id="IPR003661">
    <property type="entry name" value="HisK_dim/P_dom"/>
</dbReference>
<dbReference type="RefSeq" id="WP_146302670.1">
    <property type="nucleotide sequence ID" value="NZ_JANXKU010000005.1"/>
</dbReference>
<dbReference type="PROSITE" id="PS50109">
    <property type="entry name" value="HIS_KIN"/>
    <property type="match status" value="1"/>
</dbReference>
<dbReference type="Pfam" id="PF00512">
    <property type="entry name" value="HisKA"/>
    <property type="match status" value="1"/>
</dbReference>
<evidence type="ECO:0000256" key="4">
    <source>
        <dbReference type="ARBA" id="ARBA00022553"/>
    </source>
</evidence>
<dbReference type="InterPro" id="IPR005467">
    <property type="entry name" value="His_kinase_dom"/>
</dbReference>
<evidence type="ECO:0000256" key="9">
    <source>
        <dbReference type="SAM" id="Phobius"/>
    </source>
</evidence>
<dbReference type="InterPro" id="IPR036890">
    <property type="entry name" value="HATPase_C_sf"/>
</dbReference>
<dbReference type="EMBL" id="SRRQ01000005">
    <property type="protein sequence ID" value="TWW11131.1"/>
    <property type="molecule type" value="Genomic_DNA"/>
</dbReference>
<dbReference type="SMART" id="SM00387">
    <property type="entry name" value="HATPase_c"/>
    <property type="match status" value="1"/>
</dbReference>
<keyword evidence="4" id="KW-0597">Phosphoprotein</keyword>
<keyword evidence="9" id="KW-1133">Transmembrane helix</keyword>
<dbReference type="Pfam" id="PF02518">
    <property type="entry name" value="HATPase_c"/>
    <property type="match status" value="1"/>
</dbReference>
<proteinExistence type="predicted"/>
<keyword evidence="7" id="KW-0902">Two-component regulatory system</keyword>
<organism evidence="11 12">
    <name type="scientific">Dellaglioa algida</name>
    <dbReference type="NCBI Taxonomy" id="105612"/>
    <lineage>
        <taxon>Bacteria</taxon>
        <taxon>Bacillati</taxon>
        <taxon>Bacillota</taxon>
        <taxon>Bacilli</taxon>
        <taxon>Lactobacillales</taxon>
        <taxon>Lactobacillaceae</taxon>
        <taxon>Dellaglioa</taxon>
    </lineage>
</organism>
<keyword evidence="9" id="KW-0812">Transmembrane</keyword>
<dbReference type="InterPro" id="IPR004358">
    <property type="entry name" value="Sig_transdc_His_kin-like_C"/>
</dbReference>
<sequence>MNKKMKYVIAILIISLNLIFSMMLLWSVAGRFFSKTNVSGVIILSFIEIFIIYKMVSKSDAESKLMANRLNSLVNQGASFHVLLDTDSPNFELSKAINRVESYQKKRNVHYQVQNNNYLRLIEHLTVGIMQIDHKRQVLMANETIDTLLGRKIQPQRHSYIDDIKTYKLSGLIEKAIKLKEKQRAEVEIRNTNKVVDATVVYVANDNVDFQVIVILYDITEVKLLERMQTEFVGNVSHELKTPVTAIKGFTETLLEEPVNPVTTKKFLNIIYDESNKLEVLIQEILKLSKGQRSKENITKFKLNDVIDSELELLSKKIRSKNLEINKKIQKDFVISFDKSKITTIVENLLQNAVKYNVDNGSILIEAGMDGEKTFILVSDTGVGISDGDKKRIFERFYRIDQSRSKEIEGNGLGLSIVHELVTAMGGEIVVKDSIGRGIQITIYL</sequence>
<evidence type="ECO:0000256" key="5">
    <source>
        <dbReference type="ARBA" id="ARBA00022679"/>
    </source>
</evidence>
<comment type="catalytic activity">
    <reaction evidence="1">
        <text>ATP + protein L-histidine = ADP + protein N-phospho-L-histidine.</text>
        <dbReference type="EC" id="2.7.13.3"/>
    </reaction>
</comment>
<dbReference type="PANTHER" id="PTHR45453:SF1">
    <property type="entry name" value="PHOSPHATE REGULON SENSOR PROTEIN PHOR"/>
    <property type="match status" value="1"/>
</dbReference>
<comment type="caution">
    <text evidence="11">The sequence shown here is derived from an EMBL/GenBank/DDBJ whole genome shotgun (WGS) entry which is preliminary data.</text>
</comment>
<evidence type="ECO:0000256" key="7">
    <source>
        <dbReference type="ARBA" id="ARBA00023012"/>
    </source>
</evidence>
<dbReference type="Gene3D" id="3.30.565.10">
    <property type="entry name" value="Histidine kinase-like ATPase, C-terminal domain"/>
    <property type="match status" value="1"/>
</dbReference>
<dbReference type="FunFam" id="3.30.565.10:FF:000006">
    <property type="entry name" value="Sensor histidine kinase WalK"/>
    <property type="match status" value="1"/>
</dbReference>
<evidence type="ECO:0000256" key="8">
    <source>
        <dbReference type="ARBA" id="ARBA00023136"/>
    </source>
</evidence>
<dbReference type="GO" id="GO:0016036">
    <property type="term" value="P:cellular response to phosphate starvation"/>
    <property type="evidence" value="ECO:0007669"/>
    <property type="project" value="TreeGrafter"/>
</dbReference>
<evidence type="ECO:0000256" key="3">
    <source>
        <dbReference type="ARBA" id="ARBA00012438"/>
    </source>
</evidence>
<dbReference type="GO" id="GO:0000155">
    <property type="term" value="F:phosphorelay sensor kinase activity"/>
    <property type="evidence" value="ECO:0007669"/>
    <property type="project" value="InterPro"/>
</dbReference>
<dbReference type="GO" id="GO:0005886">
    <property type="term" value="C:plasma membrane"/>
    <property type="evidence" value="ECO:0007669"/>
    <property type="project" value="TreeGrafter"/>
</dbReference>
<dbReference type="Proteomes" id="UP000321659">
    <property type="component" value="Unassembled WGS sequence"/>
</dbReference>
<dbReference type="GO" id="GO:0004721">
    <property type="term" value="F:phosphoprotein phosphatase activity"/>
    <property type="evidence" value="ECO:0007669"/>
    <property type="project" value="TreeGrafter"/>
</dbReference>
<dbReference type="SMART" id="SM00388">
    <property type="entry name" value="HisKA"/>
    <property type="match status" value="1"/>
</dbReference>
<dbReference type="SUPFAM" id="SSF55874">
    <property type="entry name" value="ATPase domain of HSP90 chaperone/DNA topoisomerase II/histidine kinase"/>
    <property type="match status" value="1"/>
</dbReference>
<dbReference type="CDD" id="cd00082">
    <property type="entry name" value="HisKA"/>
    <property type="match status" value="1"/>
</dbReference>
<accession>A0A5C6ME19</accession>
<keyword evidence="8 9" id="KW-0472">Membrane</keyword>
<evidence type="ECO:0000313" key="12">
    <source>
        <dbReference type="Proteomes" id="UP000321659"/>
    </source>
</evidence>
<dbReference type="Gene3D" id="1.10.287.130">
    <property type="match status" value="1"/>
</dbReference>
<feature type="domain" description="Histidine kinase" evidence="10">
    <location>
        <begin position="235"/>
        <end position="445"/>
    </location>
</feature>
<dbReference type="CDD" id="cd00075">
    <property type="entry name" value="HATPase"/>
    <property type="match status" value="1"/>
</dbReference>
<evidence type="ECO:0000256" key="2">
    <source>
        <dbReference type="ARBA" id="ARBA00004370"/>
    </source>
</evidence>
<dbReference type="AlphaFoldDB" id="A0A5C6ME19"/>